<sequence length="96" mass="11495">MIVNGRYHYICIVPEKWNLYERKSLELLILKSMRDHFRKAGEIRGAVTTIGKTTTKTEYWNLKLWLKKVSDRGTYPDSESYFWMLLDWRAHPDEVG</sequence>
<accession>B7S933</accession>
<dbReference type="AlphaFoldDB" id="B7S933"/>
<protein>
    <submittedName>
        <fullName evidence="1">Uncharacterized protein</fullName>
    </submittedName>
</protein>
<dbReference type="EMBL" id="EF710657">
    <property type="protein sequence ID" value="ACE75408.1"/>
    <property type="molecule type" value="Genomic_DNA"/>
</dbReference>
<gene>
    <name evidence="1" type="ORF">GIP_L8_0220</name>
</gene>
<name>B7S933_GLYIN</name>
<proteinExistence type="predicted"/>
<evidence type="ECO:0000313" key="1">
    <source>
        <dbReference type="EMBL" id="ACE75408.1"/>
    </source>
</evidence>
<reference evidence="1" key="1">
    <citation type="submission" date="2007-06" db="EMBL/GenBank/DDBJ databases">
        <title>Bracovirus Evolution: Comparative Genomics of Multiple Viral and Proviral Genomes.</title>
        <authorList>
            <person name="Desjardins C.A."/>
            <person name="Gundersen-Rindal D.E."/>
            <person name="Hostetler J.B."/>
            <person name="Tallon L.J."/>
            <person name="Utterback T.R."/>
            <person name="Fuester R.W."/>
            <person name="Schatz M.C."/>
            <person name="Pedroni M.J."/>
            <person name="Fadrosh D.W."/>
            <person name="Haas B.J."/>
            <person name="Toms B.S."/>
            <person name="Chen D."/>
            <person name="Nene V."/>
        </authorList>
    </citation>
    <scope>NUCLEOTIDE SEQUENCE</scope>
</reference>
<organism evidence="1">
    <name type="scientific">Glyptapanteles indiensis</name>
    <name type="common">Parasitoid wasp</name>
    <dbReference type="NCBI Taxonomy" id="92994"/>
    <lineage>
        <taxon>Eukaryota</taxon>
        <taxon>Metazoa</taxon>
        <taxon>Ecdysozoa</taxon>
        <taxon>Arthropoda</taxon>
        <taxon>Hexapoda</taxon>
        <taxon>Insecta</taxon>
        <taxon>Pterygota</taxon>
        <taxon>Neoptera</taxon>
        <taxon>Endopterygota</taxon>
        <taxon>Hymenoptera</taxon>
        <taxon>Apocrita</taxon>
        <taxon>Ichneumonoidea</taxon>
        <taxon>Braconidae</taxon>
        <taxon>Microgastrinae</taxon>
        <taxon>Glyptapanteles</taxon>
    </lineage>
</organism>